<proteinExistence type="predicted"/>
<dbReference type="InterPro" id="IPR001584">
    <property type="entry name" value="Integrase_cat-core"/>
</dbReference>
<dbReference type="OrthoDB" id="5865975at2759"/>
<evidence type="ECO:0000256" key="1">
    <source>
        <dbReference type="ARBA" id="ARBA00012493"/>
    </source>
</evidence>
<dbReference type="Gene3D" id="3.30.420.10">
    <property type="entry name" value="Ribonuclease H-like superfamily/Ribonuclease H"/>
    <property type="match status" value="1"/>
</dbReference>
<evidence type="ECO:0000313" key="4">
    <source>
        <dbReference type="Proteomes" id="UP000230423"/>
    </source>
</evidence>
<dbReference type="SUPFAM" id="SSF53098">
    <property type="entry name" value="Ribonuclease H-like"/>
    <property type="match status" value="1"/>
</dbReference>
<reference evidence="3 4" key="1">
    <citation type="submission" date="2015-09" db="EMBL/GenBank/DDBJ databases">
        <title>Draft genome of the parasitic nematode Teladorsagia circumcincta isolate WARC Sus (inbred).</title>
        <authorList>
            <person name="Mitreva M."/>
        </authorList>
    </citation>
    <scope>NUCLEOTIDE SEQUENCE [LARGE SCALE GENOMIC DNA]</scope>
    <source>
        <strain evidence="3 4">S</strain>
    </source>
</reference>
<dbReference type="Pfam" id="PF17921">
    <property type="entry name" value="Integrase_H2C2"/>
    <property type="match status" value="1"/>
</dbReference>
<dbReference type="InterPro" id="IPR012337">
    <property type="entry name" value="RNaseH-like_sf"/>
</dbReference>
<accession>A0A2G9TE06</accession>
<name>A0A2G9TE06_TELCI</name>
<dbReference type="PANTHER" id="PTHR37984:SF15">
    <property type="entry name" value="INTEGRASE CATALYTIC DOMAIN-CONTAINING PROTEIN"/>
    <property type="match status" value="1"/>
</dbReference>
<dbReference type="PROSITE" id="PS50994">
    <property type="entry name" value="INTEGRASE"/>
    <property type="match status" value="1"/>
</dbReference>
<dbReference type="GO" id="GO:0003676">
    <property type="term" value="F:nucleic acid binding"/>
    <property type="evidence" value="ECO:0007669"/>
    <property type="project" value="InterPro"/>
</dbReference>
<dbReference type="GO" id="GO:0015074">
    <property type="term" value="P:DNA integration"/>
    <property type="evidence" value="ECO:0007669"/>
    <property type="project" value="InterPro"/>
</dbReference>
<dbReference type="PANTHER" id="PTHR37984">
    <property type="entry name" value="PROTEIN CBG26694"/>
    <property type="match status" value="1"/>
</dbReference>
<gene>
    <name evidence="3" type="ORF">TELCIR_22411</name>
</gene>
<keyword evidence="4" id="KW-1185">Reference proteome</keyword>
<feature type="non-terminal residue" evidence="3">
    <location>
        <position position="255"/>
    </location>
</feature>
<feature type="domain" description="Integrase catalytic" evidence="2">
    <location>
        <begin position="67"/>
        <end position="226"/>
    </location>
</feature>
<dbReference type="EMBL" id="KZ381060">
    <property type="protein sequence ID" value="PIO56194.1"/>
    <property type="molecule type" value="Genomic_DNA"/>
</dbReference>
<dbReference type="EC" id="2.7.7.49" evidence="1"/>
<dbReference type="InterPro" id="IPR041588">
    <property type="entry name" value="Integrase_H2C2"/>
</dbReference>
<dbReference type="InterPro" id="IPR050951">
    <property type="entry name" value="Retrovirus_Pol_polyprotein"/>
</dbReference>
<organism evidence="3 4">
    <name type="scientific">Teladorsagia circumcincta</name>
    <name type="common">Brown stomach worm</name>
    <name type="synonym">Ostertagia circumcincta</name>
    <dbReference type="NCBI Taxonomy" id="45464"/>
    <lineage>
        <taxon>Eukaryota</taxon>
        <taxon>Metazoa</taxon>
        <taxon>Ecdysozoa</taxon>
        <taxon>Nematoda</taxon>
        <taxon>Chromadorea</taxon>
        <taxon>Rhabditida</taxon>
        <taxon>Rhabditina</taxon>
        <taxon>Rhabditomorpha</taxon>
        <taxon>Strongyloidea</taxon>
        <taxon>Trichostrongylidae</taxon>
        <taxon>Teladorsagia</taxon>
    </lineage>
</organism>
<dbReference type="InterPro" id="IPR036397">
    <property type="entry name" value="RNaseH_sf"/>
</dbReference>
<evidence type="ECO:0000259" key="2">
    <source>
        <dbReference type="PROSITE" id="PS50994"/>
    </source>
</evidence>
<dbReference type="GO" id="GO:0003964">
    <property type="term" value="F:RNA-directed DNA polymerase activity"/>
    <property type="evidence" value="ECO:0007669"/>
    <property type="project" value="UniProtKB-EC"/>
</dbReference>
<dbReference type="AlphaFoldDB" id="A0A2G9TE06"/>
<protein>
    <recommendedName>
        <fullName evidence="1">RNA-directed DNA polymerase</fullName>
        <ecNumber evidence="1">2.7.7.49</ecNumber>
    </recommendedName>
</protein>
<evidence type="ECO:0000313" key="3">
    <source>
        <dbReference type="EMBL" id="PIO56194.1"/>
    </source>
</evidence>
<sequence length="255" mass="28666">MSFLETGSFPPGISPELRKTCSEYLAGCTLKSNGCLYYLNPSAARRPSVRPAIVVPSPLREPICLSFHDSPSAGGHFSWKKTLAKISRRFFWPTMREDVFNKFAITSPLPDCTSVTVAHALATNAVFIFGTMTTLVSDNASYLKSDLLSELGRLLRIGRYFTSPYHHEGNGACERMFATFQEMLRTYISSNQDDWDLFLPACTFAYNTSVHSSTNDTPFFLMFGRDPVFNIDLLIRHGIERHLPTNDDSSIYKES</sequence>
<dbReference type="Proteomes" id="UP000230423">
    <property type="component" value="Unassembled WGS sequence"/>
</dbReference>